<dbReference type="STRING" id="1827387.A4S15_08955"/>
<evidence type="ECO:0000313" key="4">
    <source>
        <dbReference type="Proteomes" id="UP000192872"/>
    </source>
</evidence>
<dbReference type="RefSeq" id="WP_376802923.1">
    <property type="nucleotide sequence ID" value="NZ_DBNB01000017.1"/>
</dbReference>
<feature type="signal peptide" evidence="1">
    <location>
        <begin position="1"/>
        <end position="20"/>
    </location>
</feature>
<name>A0A1W9HXB5_9HYPH</name>
<feature type="domain" description="Phytase-like" evidence="2">
    <location>
        <begin position="110"/>
        <end position="412"/>
    </location>
</feature>
<sequence length="437" mass="47887">MKRVGLGLVTIVLWHTAAHALDVTVLNEADPAQRLPVIQTPGGRNLAYSLGIGSGAFRHPQDPPNILWTVGDRGPNMTCGEAGNLLSKDIGELCRKHRNGRVYPMPGYVPSIYKVELDLVANQFRVIETIPVKTRSGKPISGLLNPQTKATKDTGLDMSGNVLPDNADNLDLEGLVRLSDGSFWIGEEMGPSIAQLSSDGRILRRFVPEDQVGDYQRSEAEIIGALPAVLSKRQGNRGIESIALSPDEQFIYFILQNPLANPNAATYEKAKNTRIFKFDHRAGKLVGEWVYQLDDPRSFALDPSEKQNDPRISELTALGPDRLLVLERTEKTTKLYEIVLAGAANILGSAWDRVETSPSLEGENDLAKLGLVPVSKTLRFDTARDFKSAPEKIEGVAFLADGAMVLINDNDFGIRGDQTKILIVRGAVSPDPMVYRR</sequence>
<organism evidence="3 4">
    <name type="scientific">Candidatus Raskinella chloraquaticus</name>
    <dbReference type="NCBI Taxonomy" id="1951219"/>
    <lineage>
        <taxon>Bacteria</taxon>
        <taxon>Pseudomonadati</taxon>
        <taxon>Pseudomonadota</taxon>
        <taxon>Alphaproteobacteria</taxon>
        <taxon>Hyphomicrobiales</taxon>
        <taxon>Phreatobacteraceae</taxon>
        <taxon>Candidatus Raskinella</taxon>
    </lineage>
</organism>
<dbReference type="SUPFAM" id="SSF101898">
    <property type="entry name" value="NHL repeat"/>
    <property type="match status" value="1"/>
</dbReference>
<dbReference type="InterPro" id="IPR027372">
    <property type="entry name" value="Phytase-like_dom"/>
</dbReference>
<feature type="chain" id="PRO_5012845892" description="Phytase-like domain-containing protein" evidence="1">
    <location>
        <begin position="21"/>
        <end position="437"/>
    </location>
</feature>
<evidence type="ECO:0000259" key="2">
    <source>
        <dbReference type="Pfam" id="PF13449"/>
    </source>
</evidence>
<proteinExistence type="predicted"/>
<keyword evidence="1" id="KW-0732">Signal</keyword>
<accession>A0A1W9HXB5</accession>
<dbReference type="Proteomes" id="UP000192872">
    <property type="component" value="Unassembled WGS sequence"/>
</dbReference>
<protein>
    <recommendedName>
        <fullName evidence="2">Phytase-like domain-containing protein</fullName>
    </recommendedName>
</protein>
<dbReference type="PANTHER" id="PTHR37957">
    <property type="entry name" value="BLR7070 PROTEIN"/>
    <property type="match status" value="1"/>
</dbReference>
<dbReference type="EMBL" id="LWDL01000016">
    <property type="protein sequence ID" value="OQW52086.1"/>
    <property type="molecule type" value="Genomic_DNA"/>
</dbReference>
<dbReference type="AlphaFoldDB" id="A0A1W9HXB5"/>
<evidence type="ECO:0000256" key="1">
    <source>
        <dbReference type="SAM" id="SignalP"/>
    </source>
</evidence>
<dbReference type="PANTHER" id="PTHR37957:SF1">
    <property type="entry name" value="PHYTASE-LIKE DOMAIN-CONTAINING PROTEIN"/>
    <property type="match status" value="1"/>
</dbReference>
<dbReference type="Pfam" id="PF13449">
    <property type="entry name" value="Phytase-like"/>
    <property type="match status" value="1"/>
</dbReference>
<comment type="caution">
    <text evidence="3">The sequence shown here is derived from an EMBL/GenBank/DDBJ whole genome shotgun (WGS) entry which is preliminary data.</text>
</comment>
<reference evidence="3 4" key="1">
    <citation type="journal article" date="2017" name="Water Res.">
        <title>Comammox in drinking water systems.</title>
        <authorList>
            <person name="Wang Y."/>
            <person name="Ma L."/>
            <person name="Mao Y."/>
            <person name="Jiang X."/>
            <person name="Xia Y."/>
            <person name="Yu K."/>
            <person name="Li B."/>
            <person name="Zhang T."/>
        </authorList>
    </citation>
    <scope>NUCLEOTIDE SEQUENCE [LARGE SCALE GENOMIC DNA]</scope>
    <source>
        <strain evidence="3">SG_bin8</strain>
    </source>
</reference>
<gene>
    <name evidence="3" type="ORF">A4S15_08955</name>
</gene>
<evidence type="ECO:0000313" key="3">
    <source>
        <dbReference type="EMBL" id="OQW52086.1"/>
    </source>
</evidence>